<name>D2ZVF2_NEIM2</name>
<evidence type="ECO:0000313" key="1">
    <source>
        <dbReference type="EMBL" id="EFC88933.1"/>
    </source>
</evidence>
<proteinExistence type="predicted"/>
<evidence type="ECO:0000313" key="2">
    <source>
        <dbReference type="Proteomes" id="UP000003344"/>
    </source>
</evidence>
<dbReference type="STRING" id="546266.NEIMUCOT_04595"/>
<comment type="caution">
    <text evidence="1">The sequence shown here is derived from an EMBL/GenBank/DDBJ whole genome shotgun (WGS) entry which is preliminary data.</text>
</comment>
<dbReference type="Proteomes" id="UP000003344">
    <property type="component" value="Unassembled WGS sequence"/>
</dbReference>
<accession>D2ZVF2</accession>
<organism evidence="1 2">
    <name type="scientific">Neisseria mucosa (strain ATCC 25996 / DSM 4631 / NCTC 10774 / M26)</name>
    <dbReference type="NCBI Taxonomy" id="546266"/>
    <lineage>
        <taxon>Bacteria</taxon>
        <taxon>Pseudomonadati</taxon>
        <taxon>Pseudomonadota</taxon>
        <taxon>Betaproteobacteria</taxon>
        <taxon>Neisseriales</taxon>
        <taxon>Neisseriaceae</taxon>
        <taxon>Neisseria</taxon>
    </lineage>
</organism>
<dbReference type="AlphaFoldDB" id="D2ZVF2"/>
<reference evidence="1 2" key="1">
    <citation type="submission" date="2009-10" db="EMBL/GenBank/DDBJ databases">
        <authorList>
            <person name="Weinstock G."/>
            <person name="Sodergren E."/>
            <person name="Clifton S."/>
            <person name="Fulton L."/>
            <person name="Fulton B."/>
            <person name="Courtney L."/>
            <person name="Fronick C."/>
            <person name="Harrison M."/>
            <person name="Strong C."/>
            <person name="Farmer C."/>
            <person name="Delahaunty K."/>
            <person name="Markovic C."/>
            <person name="Hall O."/>
            <person name="Minx P."/>
            <person name="Tomlinson C."/>
            <person name="Mitreva M."/>
            <person name="Nelson J."/>
            <person name="Hou S."/>
            <person name="Wollam A."/>
            <person name="Pepin K.H."/>
            <person name="Johnson M."/>
            <person name="Bhonagiri V."/>
            <person name="Nash W.E."/>
            <person name="Warren W."/>
            <person name="Chinwalla A."/>
            <person name="Mardis E.R."/>
            <person name="Wilson R.K."/>
        </authorList>
    </citation>
    <scope>NUCLEOTIDE SEQUENCE [LARGE SCALE GENOMIC DNA]</scope>
    <source>
        <strain evidence="2">ATCC 25996 / DSM 4631 / NCTC 10774 / M26</strain>
    </source>
</reference>
<dbReference type="EMBL" id="ACDX02000005">
    <property type="protein sequence ID" value="EFC88933.1"/>
    <property type="molecule type" value="Genomic_DNA"/>
</dbReference>
<sequence>MFYKEIDTRNINFSIKFHLTTRLQTAIFQTTCKSFGTEKA</sequence>
<protein>
    <submittedName>
        <fullName evidence="1">Uncharacterized protein</fullName>
    </submittedName>
</protein>
<gene>
    <name evidence="1" type="ORF">NEIMUCOT_04595</name>
</gene>